<organism evidence="1 2">
    <name type="scientific">Paramecium octaurelia</name>
    <dbReference type="NCBI Taxonomy" id="43137"/>
    <lineage>
        <taxon>Eukaryota</taxon>
        <taxon>Sar</taxon>
        <taxon>Alveolata</taxon>
        <taxon>Ciliophora</taxon>
        <taxon>Intramacronucleata</taxon>
        <taxon>Oligohymenophorea</taxon>
        <taxon>Peniculida</taxon>
        <taxon>Parameciidae</taxon>
        <taxon>Paramecium</taxon>
    </lineage>
</organism>
<dbReference type="AlphaFoldDB" id="A0A8S1TTF5"/>
<reference evidence="1" key="1">
    <citation type="submission" date="2021-01" db="EMBL/GenBank/DDBJ databases">
        <authorList>
            <consortium name="Genoscope - CEA"/>
            <person name="William W."/>
        </authorList>
    </citation>
    <scope>NUCLEOTIDE SEQUENCE</scope>
</reference>
<proteinExistence type="predicted"/>
<gene>
    <name evidence="1" type="ORF">POCTA_138.1.T0300157</name>
</gene>
<sequence>MLPISHQIQPEITRIGQLIYFEVNYRYVEQVMKEQKLLKRIYYRKLIFQENIIKRIKKK</sequence>
<dbReference type="EMBL" id="CAJJDP010000030">
    <property type="protein sequence ID" value="CAD8155194.1"/>
    <property type="molecule type" value="Genomic_DNA"/>
</dbReference>
<evidence type="ECO:0000313" key="2">
    <source>
        <dbReference type="Proteomes" id="UP000683925"/>
    </source>
</evidence>
<accession>A0A8S1TTF5</accession>
<name>A0A8S1TTF5_PAROT</name>
<dbReference type="Proteomes" id="UP000683925">
    <property type="component" value="Unassembled WGS sequence"/>
</dbReference>
<evidence type="ECO:0000313" key="1">
    <source>
        <dbReference type="EMBL" id="CAD8155194.1"/>
    </source>
</evidence>
<keyword evidence="2" id="KW-1185">Reference proteome</keyword>
<protein>
    <submittedName>
        <fullName evidence="1">Uncharacterized protein</fullName>
    </submittedName>
</protein>
<comment type="caution">
    <text evidence="1">The sequence shown here is derived from an EMBL/GenBank/DDBJ whole genome shotgun (WGS) entry which is preliminary data.</text>
</comment>